<organism evidence="1">
    <name type="scientific">bioreactor metagenome</name>
    <dbReference type="NCBI Taxonomy" id="1076179"/>
    <lineage>
        <taxon>unclassified sequences</taxon>
        <taxon>metagenomes</taxon>
        <taxon>ecological metagenomes</taxon>
    </lineage>
</organism>
<comment type="caution">
    <text evidence="1">The sequence shown here is derived from an EMBL/GenBank/DDBJ whole genome shotgun (WGS) entry which is preliminary data.</text>
</comment>
<name>A0A645CDF7_9ZZZZ</name>
<gene>
    <name evidence="1" type="ORF">SDC9_121891</name>
</gene>
<sequence>MSFSDVITYAGVTSLASEAMFLAISSLASKRPALLEETTPVEWRRVSALFVSVDIGCGDSIGARKENADISPAVLARAR</sequence>
<dbReference type="EMBL" id="VSSQ01026268">
    <property type="protein sequence ID" value="MPM74902.1"/>
    <property type="molecule type" value="Genomic_DNA"/>
</dbReference>
<evidence type="ECO:0000313" key="1">
    <source>
        <dbReference type="EMBL" id="MPM74902.1"/>
    </source>
</evidence>
<reference evidence="1" key="1">
    <citation type="submission" date="2019-08" db="EMBL/GenBank/DDBJ databases">
        <authorList>
            <person name="Kucharzyk K."/>
            <person name="Murdoch R.W."/>
            <person name="Higgins S."/>
            <person name="Loffler F."/>
        </authorList>
    </citation>
    <scope>NUCLEOTIDE SEQUENCE</scope>
</reference>
<protein>
    <submittedName>
        <fullName evidence="1">Uncharacterized protein</fullName>
    </submittedName>
</protein>
<proteinExistence type="predicted"/>
<dbReference type="AlphaFoldDB" id="A0A645CDF7"/>
<accession>A0A645CDF7</accession>